<evidence type="ECO:0000313" key="3">
    <source>
        <dbReference type="Proteomes" id="UP000239687"/>
    </source>
</evidence>
<dbReference type="RefSeq" id="WP_105341764.1">
    <property type="nucleotide sequence ID" value="NZ_PUIN01000006.1"/>
</dbReference>
<dbReference type="EMBL" id="PUIN01000006">
    <property type="protein sequence ID" value="PQP03902.1"/>
    <property type="molecule type" value="Genomic_DNA"/>
</dbReference>
<dbReference type="AlphaFoldDB" id="A0A2S8HNX8"/>
<gene>
    <name evidence="2" type="ORF">C5612_11725</name>
</gene>
<name>A0A2S8HNX8_9PSED</name>
<proteinExistence type="predicted"/>
<evidence type="ECO:0000256" key="1">
    <source>
        <dbReference type="SAM" id="MobiDB-lite"/>
    </source>
</evidence>
<feature type="region of interest" description="Disordered" evidence="1">
    <location>
        <begin position="461"/>
        <end position="496"/>
    </location>
</feature>
<reference evidence="2 3" key="1">
    <citation type="submission" date="2018-02" db="EMBL/GenBank/DDBJ databases">
        <title>Draft genome sequencing of Pseudomonas frederiksbergensis 11-D3.</title>
        <authorList>
            <person name="Zheng B.-X."/>
        </authorList>
    </citation>
    <scope>NUCLEOTIDE SEQUENCE [LARGE SCALE GENOMIC DNA]</scope>
    <source>
        <strain evidence="2 3">11-D3</strain>
    </source>
</reference>
<organism evidence="2 3">
    <name type="scientific">Pseudomonas frederiksbergensis</name>
    <dbReference type="NCBI Taxonomy" id="104087"/>
    <lineage>
        <taxon>Bacteria</taxon>
        <taxon>Pseudomonadati</taxon>
        <taxon>Pseudomonadota</taxon>
        <taxon>Gammaproteobacteria</taxon>
        <taxon>Pseudomonadales</taxon>
        <taxon>Pseudomonadaceae</taxon>
        <taxon>Pseudomonas</taxon>
    </lineage>
</organism>
<sequence length="496" mass="55670">MTHTHEQAMNYVYQQILQRLLSFFSRAERTALQLMIQRLVVSAGGMERIGNYKVLAIQSGSRDSCYTLALLRAAQLSIASRAPATFQLRVATLRLNGTAPMALENIHRSCSALFLYDDPRVEVLMVDHREVLPFNHLMPISEAGREWNRRNQLMVGHRRAWDGPLELWDDGYLATGEFYGQIARWNTGVDVLVSSDPPRRQAQFLDGLNRAAAKAGLKAPDSHEAGYEGLFARLDELGSDCYRAFYPDAAQAQWRPADCFEACRRTTFIDIHDMLVSNLEERWPLLTDFLGFQPDELTAQLSENDYVSLSISAHLRGLQACFVLGRTYEAGVNEYLQRALVMMRRKQLPERFCEQAMETFGNPLTMADQRAMAAAEAQKNLGLSEAQLVCLLFAPFVDRGAALEHFLRQCHPGMLVALPDLHRAMQGGPAPEQVLQWMVDVSGLPVNLIGTLYRMEPFVRDKGRVPGTESGDVDEQAAVMDPENETAVTGEWSTGR</sequence>
<comment type="caution">
    <text evidence="2">The sequence shown here is derived from an EMBL/GenBank/DDBJ whole genome shotgun (WGS) entry which is preliminary data.</text>
</comment>
<accession>A0A2S8HNX8</accession>
<protein>
    <submittedName>
        <fullName evidence="2">Uncharacterized protein</fullName>
    </submittedName>
</protein>
<evidence type="ECO:0000313" key="2">
    <source>
        <dbReference type="EMBL" id="PQP03902.1"/>
    </source>
</evidence>
<dbReference type="Proteomes" id="UP000239687">
    <property type="component" value="Unassembled WGS sequence"/>
</dbReference>